<comment type="caution">
    <text evidence="2">The sequence shown here is derived from an EMBL/GenBank/DDBJ whole genome shotgun (WGS) entry which is preliminary data.</text>
</comment>
<feature type="chain" id="PRO_5029583865" description="Secreted protein" evidence="1">
    <location>
        <begin position="17"/>
        <end position="64"/>
    </location>
</feature>
<evidence type="ECO:0000313" key="2">
    <source>
        <dbReference type="EMBL" id="KAF4357949.1"/>
    </source>
</evidence>
<accession>A0A7J6EJT2</accession>
<keyword evidence="1" id="KW-0732">Signal</keyword>
<name>A0A7J6EJT2_CANSA</name>
<organism evidence="2 3">
    <name type="scientific">Cannabis sativa</name>
    <name type="common">Hemp</name>
    <name type="synonym">Marijuana</name>
    <dbReference type="NCBI Taxonomy" id="3483"/>
    <lineage>
        <taxon>Eukaryota</taxon>
        <taxon>Viridiplantae</taxon>
        <taxon>Streptophyta</taxon>
        <taxon>Embryophyta</taxon>
        <taxon>Tracheophyta</taxon>
        <taxon>Spermatophyta</taxon>
        <taxon>Magnoliopsida</taxon>
        <taxon>eudicotyledons</taxon>
        <taxon>Gunneridae</taxon>
        <taxon>Pentapetalae</taxon>
        <taxon>rosids</taxon>
        <taxon>fabids</taxon>
        <taxon>Rosales</taxon>
        <taxon>Cannabaceae</taxon>
        <taxon>Cannabis</taxon>
    </lineage>
</organism>
<dbReference type="AlphaFoldDB" id="A0A7J6EJT2"/>
<sequence length="64" mass="7201">MVVASLLVFLSQSTESSVGEGAVLPPRAKRVKLCGNVLKNEKMGLNCLKRELEERRNHPRLNRQ</sequence>
<evidence type="ECO:0000256" key="1">
    <source>
        <dbReference type="SAM" id="SignalP"/>
    </source>
</evidence>
<feature type="signal peptide" evidence="1">
    <location>
        <begin position="1"/>
        <end position="16"/>
    </location>
</feature>
<dbReference type="EMBL" id="JAATIQ010000393">
    <property type="protein sequence ID" value="KAF4357949.1"/>
    <property type="molecule type" value="Genomic_DNA"/>
</dbReference>
<evidence type="ECO:0008006" key="4">
    <source>
        <dbReference type="Google" id="ProtNLM"/>
    </source>
</evidence>
<keyword evidence="3" id="KW-1185">Reference proteome</keyword>
<reference evidence="2 3" key="1">
    <citation type="journal article" date="2020" name="bioRxiv">
        <title>Sequence and annotation of 42 cannabis genomes reveals extensive copy number variation in cannabinoid synthesis and pathogen resistance genes.</title>
        <authorList>
            <person name="Mckernan K.J."/>
            <person name="Helbert Y."/>
            <person name="Kane L.T."/>
            <person name="Ebling H."/>
            <person name="Zhang L."/>
            <person name="Liu B."/>
            <person name="Eaton Z."/>
            <person name="Mclaughlin S."/>
            <person name="Kingan S."/>
            <person name="Baybayan P."/>
            <person name="Concepcion G."/>
            <person name="Jordan M."/>
            <person name="Riva A."/>
            <person name="Barbazuk W."/>
            <person name="Harkins T."/>
        </authorList>
    </citation>
    <scope>NUCLEOTIDE SEQUENCE [LARGE SCALE GENOMIC DNA]</scope>
    <source>
        <strain evidence="3">cv. Jamaican Lion 4</strain>
        <tissue evidence="2">Leaf</tissue>
    </source>
</reference>
<gene>
    <name evidence="2" type="ORF">G4B88_008212</name>
</gene>
<proteinExistence type="predicted"/>
<dbReference type="Proteomes" id="UP000583929">
    <property type="component" value="Unassembled WGS sequence"/>
</dbReference>
<evidence type="ECO:0000313" key="3">
    <source>
        <dbReference type="Proteomes" id="UP000583929"/>
    </source>
</evidence>
<protein>
    <recommendedName>
        <fullName evidence="4">Secreted protein</fullName>
    </recommendedName>
</protein>